<evidence type="ECO:0000313" key="3">
    <source>
        <dbReference type="Proteomes" id="UP000545286"/>
    </source>
</evidence>
<name>A0A7W4YHM2_9MICO</name>
<feature type="domain" description="CAT RNA-binding" evidence="1">
    <location>
        <begin position="20"/>
        <end position="48"/>
    </location>
</feature>
<dbReference type="EMBL" id="JACHWJ010000005">
    <property type="protein sequence ID" value="MBB2959150.1"/>
    <property type="molecule type" value="Genomic_DNA"/>
</dbReference>
<keyword evidence="3" id="KW-1185">Reference proteome</keyword>
<dbReference type="GO" id="GO:0003723">
    <property type="term" value="F:RNA binding"/>
    <property type="evidence" value="ECO:0007669"/>
    <property type="project" value="InterPro"/>
</dbReference>
<dbReference type="InterPro" id="IPR004341">
    <property type="entry name" value="CAT_RNA-bd_dom"/>
</dbReference>
<protein>
    <recommendedName>
        <fullName evidence="1">CAT RNA-binding domain-containing protein</fullName>
    </recommendedName>
</protein>
<comment type="caution">
    <text evidence="2">The sequence shown here is derived from an EMBL/GenBank/DDBJ whole genome shotgun (WGS) entry which is preliminary data.</text>
</comment>
<dbReference type="SUPFAM" id="SSF50151">
    <property type="entry name" value="SacY-like RNA-binding domain"/>
    <property type="match status" value="1"/>
</dbReference>
<gene>
    <name evidence="2" type="ORF">FHX72_003302</name>
</gene>
<dbReference type="InterPro" id="IPR036650">
    <property type="entry name" value="CAT_RNA-bd_dom_sf"/>
</dbReference>
<dbReference type="Pfam" id="PF03123">
    <property type="entry name" value="CAT_RBD"/>
    <property type="match status" value="1"/>
</dbReference>
<evidence type="ECO:0000313" key="2">
    <source>
        <dbReference type="EMBL" id="MBB2959150.1"/>
    </source>
</evidence>
<sequence length="48" mass="4987">MGESRRRSSSNAANSAAPGISKVINNNVVIQIDGAGQERVLMGRGLGF</sequence>
<evidence type="ECO:0000259" key="1">
    <source>
        <dbReference type="Pfam" id="PF03123"/>
    </source>
</evidence>
<dbReference type="AlphaFoldDB" id="A0A7W4YHM2"/>
<organism evidence="2 3">
    <name type="scientific">Pseudoclavibacter helvolus</name>
    <dbReference type="NCBI Taxonomy" id="255205"/>
    <lineage>
        <taxon>Bacteria</taxon>
        <taxon>Bacillati</taxon>
        <taxon>Actinomycetota</taxon>
        <taxon>Actinomycetes</taxon>
        <taxon>Micrococcales</taxon>
        <taxon>Microbacteriaceae</taxon>
        <taxon>Pseudoclavibacter</taxon>
    </lineage>
</organism>
<dbReference type="Gene3D" id="2.30.24.10">
    <property type="entry name" value="CAT RNA-binding domain"/>
    <property type="match status" value="1"/>
</dbReference>
<dbReference type="RefSeq" id="WP_183626423.1">
    <property type="nucleotide sequence ID" value="NZ_JACHWJ010000005.1"/>
</dbReference>
<proteinExistence type="predicted"/>
<accession>A0A7W4YHM2</accession>
<dbReference type="Proteomes" id="UP000545286">
    <property type="component" value="Unassembled WGS sequence"/>
</dbReference>
<reference evidence="2 3" key="1">
    <citation type="submission" date="2020-08" db="EMBL/GenBank/DDBJ databases">
        <title>Sequencing the genomes of 1000 actinobacteria strains.</title>
        <authorList>
            <person name="Klenk H.-P."/>
        </authorList>
    </citation>
    <scope>NUCLEOTIDE SEQUENCE [LARGE SCALE GENOMIC DNA]</scope>
    <source>
        <strain evidence="2 3">DSM 20419</strain>
    </source>
</reference>